<dbReference type="Proteomes" id="UP001059597">
    <property type="component" value="Plasmid SNP1"/>
</dbReference>
<sequence>MVDRTKSAYRADDNQSGRMVPMTGGRDKLRAVLQRAGLEVVGDWRIEEVLPPRAAWRPVISGGARPTVAVGEDVPDLVAELNAQWHRLAVGNGIIGEDGVFLIDVAGNWTGCAPRRWTRVRLTGQWDLAGVLGERPGQPEFVTLAADGSTLIGVTTEEDEVWFTLLDHLPEHQEAAARVAAQETPREREAAWAALLQGPEPSARLCEMWAHGLALNPATPDDLRARLLGLSHFLLWRPLPTEVVEAAMAHPDWKMRQLLAEAQPNITAEQWARLILGEQESRRRWILTTLAADRCAELTDAAYEQLAADPSARVRAEAARLPGLPVGLLTALAADVDPSVRASACRRAWPHLDAPTRRTLLGDPSGTARMEALLQHHQEHPMPRSVFDTAERPDRAIGTCRLERDLAEYLAHHGDPAQRCSLAGNPHLDPDLVSLLAQDPDGNVRFVVATRSDLTEKQRAGIPIDFDPSGHHHPLDWVVALHRDPGAMRRLAASTHPLVRRSVARARHLPPDVVERLARDEDRVVQLFLTESCDDAPADMLLRVWQWWTGSLSTPDRPHGHPNFPRRDLLRYAGDPNPRMRQLALDDLESTVELVERFSRDSDEEVRHRAATDSRLTPASAVRLLDDPHERVRHAAARHPRLPAQMLSRLLRDTDTAQAAAQHPALPIPVMEQMLQRIQPPASATPEP</sequence>
<keyword evidence="3" id="KW-1185">Reference proteome</keyword>
<evidence type="ECO:0008006" key="4">
    <source>
        <dbReference type="Google" id="ProtNLM"/>
    </source>
</evidence>
<dbReference type="InterPro" id="IPR004830">
    <property type="entry name" value="LRR_variant"/>
</dbReference>
<keyword evidence="2" id="KW-0614">Plasmid</keyword>
<dbReference type="InterPro" id="IPR016024">
    <property type="entry name" value="ARM-type_fold"/>
</dbReference>
<protein>
    <recommendedName>
        <fullName evidence="4">PE-PGRS family protein</fullName>
    </recommendedName>
</protein>
<dbReference type="Pfam" id="PF01816">
    <property type="entry name" value="LRV"/>
    <property type="match status" value="1"/>
</dbReference>
<dbReference type="SUPFAM" id="SSF48371">
    <property type="entry name" value="ARM repeat"/>
    <property type="match status" value="2"/>
</dbReference>
<gene>
    <name evidence="2" type="ORF">HEK616_82690</name>
</gene>
<dbReference type="Gene3D" id="1.25.10.10">
    <property type="entry name" value="Leucine-rich Repeat Variant"/>
    <property type="match status" value="2"/>
</dbReference>
<proteinExistence type="predicted"/>
<dbReference type="EMBL" id="AP026074">
    <property type="protein sequence ID" value="BDM74782.1"/>
    <property type="molecule type" value="Genomic_DNA"/>
</dbReference>
<evidence type="ECO:0000313" key="3">
    <source>
        <dbReference type="Proteomes" id="UP001059597"/>
    </source>
</evidence>
<accession>A0ABN6R8T9</accession>
<reference evidence="2" key="1">
    <citation type="submission" date="2022-06" db="EMBL/GenBank/DDBJ databases">
        <title>Complete genome sequence of Streptomyces nigrescens HEK616.</title>
        <authorList>
            <person name="Asamizu S."/>
            <person name="Onaka H."/>
        </authorList>
    </citation>
    <scope>NUCLEOTIDE SEQUENCE</scope>
    <source>
        <strain evidence="2">HEK616</strain>
        <plasmid evidence="2">SNP1</plasmid>
    </source>
</reference>
<organism evidence="2 3">
    <name type="scientific">Streptomyces nigrescens</name>
    <dbReference type="NCBI Taxonomy" id="1920"/>
    <lineage>
        <taxon>Bacteria</taxon>
        <taxon>Bacillati</taxon>
        <taxon>Actinomycetota</taxon>
        <taxon>Actinomycetes</taxon>
        <taxon>Kitasatosporales</taxon>
        <taxon>Streptomycetaceae</taxon>
        <taxon>Streptomyces</taxon>
    </lineage>
</organism>
<evidence type="ECO:0000313" key="2">
    <source>
        <dbReference type="EMBL" id="BDM74782.1"/>
    </source>
</evidence>
<feature type="compositionally biased region" description="Basic and acidic residues" evidence="1">
    <location>
        <begin position="1"/>
        <end position="15"/>
    </location>
</feature>
<dbReference type="InterPro" id="IPR011989">
    <property type="entry name" value="ARM-like"/>
</dbReference>
<geneLocation type="plasmid" evidence="2 3">
    <name>SNP1</name>
</geneLocation>
<name>A0ABN6R8T9_STRNI</name>
<feature type="region of interest" description="Disordered" evidence="1">
    <location>
        <begin position="1"/>
        <end position="21"/>
    </location>
</feature>
<evidence type="ECO:0000256" key="1">
    <source>
        <dbReference type="SAM" id="MobiDB-lite"/>
    </source>
</evidence>